<dbReference type="InterPro" id="IPR010920">
    <property type="entry name" value="LSM_dom_sf"/>
</dbReference>
<evidence type="ECO:0000256" key="10">
    <source>
        <dbReference type="ARBA" id="ARBA00067756"/>
    </source>
</evidence>
<evidence type="ECO:0000256" key="5">
    <source>
        <dbReference type="ARBA" id="ARBA00022884"/>
    </source>
</evidence>
<dbReference type="InterPro" id="IPR047575">
    <property type="entry name" value="Sm"/>
</dbReference>
<keyword evidence="5 11" id="KW-0694">RNA-binding</keyword>
<proteinExistence type="inferred from homology"/>
<evidence type="ECO:0000256" key="2">
    <source>
        <dbReference type="ARBA" id="ARBA00022490"/>
    </source>
</evidence>
<comment type="similarity">
    <text evidence="1 11">Belongs to the snRNP Sm proteins family.</text>
</comment>
<dbReference type="GO" id="GO:0006397">
    <property type="term" value="P:mRNA processing"/>
    <property type="evidence" value="ECO:0007669"/>
    <property type="project" value="UniProtKB-UniRule"/>
</dbReference>
<organism evidence="13 14">
    <name type="scientific">Piromyces finnis</name>
    <dbReference type="NCBI Taxonomy" id="1754191"/>
    <lineage>
        <taxon>Eukaryota</taxon>
        <taxon>Fungi</taxon>
        <taxon>Fungi incertae sedis</taxon>
        <taxon>Chytridiomycota</taxon>
        <taxon>Chytridiomycota incertae sedis</taxon>
        <taxon>Neocallimastigomycetes</taxon>
        <taxon>Neocallimastigales</taxon>
        <taxon>Neocallimastigaceae</taxon>
        <taxon>Piromyces</taxon>
    </lineage>
</organism>
<dbReference type="InterPro" id="IPR034104">
    <property type="entry name" value="Lsm1"/>
</dbReference>
<dbReference type="PANTHER" id="PTHR15588">
    <property type="entry name" value="LSM1"/>
    <property type="match status" value="1"/>
</dbReference>
<evidence type="ECO:0000259" key="12">
    <source>
        <dbReference type="PROSITE" id="PS52002"/>
    </source>
</evidence>
<keyword evidence="4 11" id="KW-0507">mRNA processing</keyword>
<evidence type="ECO:0000256" key="4">
    <source>
        <dbReference type="ARBA" id="ARBA00022664"/>
    </source>
</evidence>
<dbReference type="GO" id="GO:1990904">
    <property type="term" value="C:ribonucleoprotein complex"/>
    <property type="evidence" value="ECO:0007669"/>
    <property type="project" value="UniProtKB-KW"/>
</dbReference>
<dbReference type="PROSITE" id="PS52002">
    <property type="entry name" value="SM"/>
    <property type="match status" value="1"/>
</dbReference>
<dbReference type="EMBL" id="MCFH01000051">
    <property type="protein sequence ID" value="ORX43604.1"/>
    <property type="molecule type" value="Genomic_DNA"/>
</dbReference>
<keyword evidence="6" id="KW-0508">mRNA splicing</keyword>
<dbReference type="InterPro" id="IPR044642">
    <property type="entry name" value="PTHR15588"/>
</dbReference>
<evidence type="ECO:0000256" key="8">
    <source>
        <dbReference type="ARBA" id="ARBA00056858"/>
    </source>
</evidence>
<dbReference type="GO" id="GO:0003682">
    <property type="term" value="F:chromatin binding"/>
    <property type="evidence" value="ECO:0007669"/>
    <property type="project" value="EnsemblFungi"/>
</dbReference>
<dbReference type="GO" id="GO:0005634">
    <property type="term" value="C:nucleus"/>
    <property type="evidence" value="ECO:0007669"/>
    <property type="project" value="EnsemblFungi"/>
</dbReference>
<name>A0A1Y1UYU9_9FUNG</name>
<feature type="domain" description="Sm" evidence="12">
    <location>
        <begin position="6"/>
        <end position="81"/>
    </location>
</feature>
<dbReference type="GO" id="GO:0000290">
    <property type="term" value="P:deadenylation-dependent decapping of nuclear-transcribed mRNA"/>
    <property type="evidence" value="ECO:0007669"/>
    <property type="project" value="EnsemblFungi"/>
</dbReference>
<evidence type="ECO:0000256" key="1">
    <source>
        <dbReference type="ARBA" id="ARBA00006850"/>
    </source>
</evidence>
<keyword evidence="14" id="KW-1185">Reference proteome</keyword>
<dbReference type="GO" id="GO:0008380">
    <property type="term" value="P:RNA splicing"/>
    <property type="evidence" value="ECO:0007669"/>
    <property type="project" value="UniProtKB-KW"/>
</dbReference>
<dbReference type="STRING" id="1754191.A0A1Y1UYU9"/>
<dbReference type="Proteomes" id="UP000193719">
    <property type="component" value="Unassembled WGS sequence"/>
</dbReference>
<reference evidence="13 14" key="2">
    <citation type="submission" date="2016-08" db="EMBL/GenBank/DDBJ databases">
        <title>Pervasive Adenine N6-methylation of Active Genes in Fungi.</title>
        <authorList>
            <consortium name="DOE Joint Genome Institute"/>
            <person name="Mondo S.J."/>
            <person name="Dannebaum R.O."/>
            <person name="Kuo R.C."/>
            <person name="Labutti K."/>
            <person name="Haridas S."/>
            <person name="Kuo A."/>
            <person name="Salamov A."/>
            <person name="Ahrendt S.R."/>
            <person name="Lipzen A."/>
            <person name="Sullivan W."/>
            <person name="Andreopoulos W.B."/>
            <person name="Clum A."/>
            <person name="Lindquist E."/>
            <person name="Daum C."/>
            <person name="Ramamoorthy G.K."/>
            <person name="Gryganskyi A."/>
            <person name="Culley D."/>
            <person name="Magnuson J.K."/>
            <person name="James T.Y."/>
            <person name="O'Malley M.A."/>
            <person name="Stajich J.E."/>
            <person name="Spatafora J.W."/>
            <person name="Visel A."/>
            <person name="Grigoriev I.V."/>
        </authorList>
    </citation>
    <scope>NUCLEOTIDE SEQUENCE [LARGE SCALE GENOMIC DNA]</scope>
    <source>
        <strain evidence="14">finn</strain>
    </source>
</reference>
<dbReference type="Gene3D" id="2.30.30.100">
    <property type="match status" value="1"/>
</dbReference>
<gene>
    <name evidence="11" type="primary">LSM1</name>
    <name evidence="13" type="ORF">BCR36DRAFT_586543</name>
</gene>
<dbReference type="SUPFAM" id="SSF50182">
    <property type="entry name" value="Sm-like ribonucleoproteins"/>
    <property type="match status" value="1"/>
</dbReference>
<keyword evidence="2 11" id="KW-0963">Cytoplasm</keyword>
<evidence type="ECO:0000313" key="13">
    <source>
        <dbReference type="EMBL" id="ORX43604.1"/>
    </source>
</evidence>
<keyword evidence="3" id="KW-0597">Phosphoprotein</keyword>
<dbReference type="FunFam" id="2.30.30.100:FF:000021">
    <property type="entry name" value="U6 snRNA-associated Sm-like protein LSm1"/>
    <property type="match status" value="1"/>
</dbReference>
<sequence length="135" mass="15681">MESFLPGTASLIDSVDKKLLVILRDGRNLIGILRSYDQFANLVLQNTLERIIVNDCYGEKERGVFIIRGENVVLLGEIDKDKEQDGYPNLNKVSYEKIKELHEQEIKDKKARELQKQKILLERGFSEEFGDYDLY</sequence>
<reference evidence="13 14" key="1">
    <citation type="submission" date="2016-08" db="EMBL/GenBank/DDBJ databases">
        <title>Genomes of anaerobic fungi encode conserved fungal cellulosomes for biomass hydrolysis.</title>
        <authorList>
            <consortium name="DOE Joint Genome Institute"/>
            <person name="Haitjema C.H."/>
            <person name="Gilmore S.P."/>
            <person name="Henske J.K."/>
            <person name="Solomon K.V."/>
            <person name="De Groot R."/>
            <person name="Kuo A."/>
            <person name="Mondo S.J."/>
            <person name="Salamov A.A."/>
            <person name="Labutti K."/>
            <person name="Zhao Z."/>
            <person name="Chiniquy J."/>
            <person name="Barry K."/>
            <person name="Brewer H.M."/>
            <person name="Purvine S.O."/>
            <person name="Wright A.T."/>
            <person name="Boxma B."/>
            <person name="Van Alen T."/>
            <person name="Hackstein J.H."/>
            <person name="Baker S.E."/>
            <person name="Grigoriev I.V."/>
            <person name="O'Malley M.A."/>
        </authorList>
    </citation>
    <scope>NUCLEOTIDE SEQUENCE [LARGE SCALE GENOMIC DNA]</scope>
    <source>
        <strain evidence="14">finn</strain>
    </source>
</reference>
<protein>
    <recommendedName>
        <fullName evidence="10 11">U6 snRNA-associated Sm-like protein LSm1</fullName>
    </recommendedName>
</protein>
<evidence type="ECO:0000256" key="7">
    <source>
        <dbReference type="ARBA" id="ARBA00023274"/>
    </source>
</evidence>
<evidence type="ECO:0000256" key="9">
    <source>
        <dbReference type="ARBA" id="ARBA00062159"/>
    </source>
</evidence>
<dbReference type="AlphaFoldDB" id="A0A1Y1UYU9"/>
<evidence type="ECO:0000256" key="6">
    <source>
        <dbReference type="ARBA" id="ARBA00023187"/>
    </source>
</evidence>
<comment type="function">
    <text evidence="8">Plays a role in the degradation of histone mRNAs, the only eukaryotic mRNAs that are not polyadenylated. Probably also part of an LSm subunits-containing complex involved in the general process of mRNA degradation.</text>
</comment>
<dbReference type="CDD" id="cd01728">
    <property type="entry name" value="LSm1"/>
    <property type="match status" value="1"/>
</dbReference>
<dbReference type="OrthoDB" id="10263346at2759"/>
<evidence type="ECO:0000256" key="3">
    <source>
        <dbReference type="ARBA" id="ARBA00022553"/>
    </source>
</evidence>
<dbReference type="Pfam" id="PF01423">
    <property type="entry name" value="LSM"/>
    <property type="match status" value="1"/>
</dbReference>
<evidence type="ECO:0000256" key="11">
    <source>
        <dbReference type="RuleBase" id="RU365047"/>
    </source>
</evidence>
<dbReference type="GO" id="GO:1990726">
    <property type="term" value="C:Lsm1-7-Pat1 complex"/>
    <property type="evidence" value="ECO:0007669"/>
    <property type="project" value="EnsemblFungi"/>
</dbReference>
<comment type="subcellular location">
    <subcellularLocation>
        <location evidence="11">Cytoplasm</location>
    </subcellularLocation>
    <subcellularLocation>
        <location evidence="11">Cytoplasm</location>
        <location evidence="11">P-body</location>
    </subcellularLocation>
</comment>
<dbReference type="GO" id="GO:0000932">
    <property type="term" value="C:P-body"/>
    <property type="evidence" value="ECO:0007669"/>
    <property type="project" value="UniProtKB-SubCell"/>
</dbReference>
<comment type="caution">
    <text evidence="13">The sequence shown here is derived from an EMBL/GenBank/DDBJ whole genome shotgun (WGS) entry which is preliminary data.</text>
</comment>
<accession>A0A1Y1UYU9</accession>
<comment type="function">
    <text evidence="11">Component of the cytoplasmic LSM1-LSM7 complex which is involved in mRNA degradation.</text>
</comment>
<comment type="subunit">
    <text evidence="11">Component of the heptameric LSM1-LSM7 complex that forms a seven-membered ring structure with a donut shape.</text>
</comment>
<comment type="subunit">
    <text evidence="9">Interacts with SLBP; interaction with SLBP occurs when histone mRNA is being rapidly degraded during the S phase. LSm subunits form a heteromer with a donut shape.</text>
</comment>
<keyword evidence="7 11" id="KW-0687">Ribonucleoprotein</keyword>
<dbReference type="GO" id="GO:0003729">
    <property type="term" value="F:mRNA binding"/>
    <property type="evidence" value="ECO:0007669"/>
    <property type="project" value="EnsemblFungi"/>
</dbReference>
<dbReference type="InterPro" id="IPR001163">
    <property type="entry name" value="Sm_dom_euk/arc"/>
</dbReference>
<evidence type="ECO:0000313" key="14">
    <source>
        <dbReference type="Proteomes" id="UP000193719"/>
    </source>
</evidence>
<dbReference type="SMART" id="SM00651">
    <property type="entry name" value="Sm"/>
    <property type="match status" value="1"/>
</dbReference>
<dbReference type="PANTHER" id="PTHR15588:SF8">
    <property type="entry name" value="U6 SNRNA-ASSOCIATED SM-LIKE PROTEIN LSM1"/>
    <property type="match status" value="1"/>
</dbReference>